<name>A0A1L9S7F7_9EURO</name>
<gene>
    <name evidence="2" type="ORF">ASPZODRAFT_19786</name>
</gene>
<dbReference type="AlphaFoldDB" id="A0A1L9S7F7"/>
<evidence type="ECO:0000313" key="2">
    <source>
        <dbReference type="EMBL" id="OJJ43089.1"/>
    </source>
</evidence>
<dbReference type="Proteomes" id="UP000184188">
    <property type="component" value="Unassembled WGS sequence"/>
</dbReference>
<dbReference type="VEuPathDB" id="FungiDB:ASPZODRAFT_19786"/>
<feature type="region of interest" description="Disordered" evidence="1">
    <location>
        <begin position="1"/>
        <end position="64"/>
    </location>
</feature>
<evidence type="ECO:0000256" key="1">
    <source>
        <dbReference type="SAM" id="MobiDB-lite"/>
    </source>
</evidence>
<proteinExistence type="predicted"/>
<dbReference type="OrthoDB" id="2532734at2759"/>
<feature type="compositionally biased region" description="Basic and acidic residues" evidence="1">
    <location>
        <begin position="45"/>
        <end position="64"/>
    </location>
</feature>
<accession>A0A1L9S7F7</accession>
<evidence type="ECO:0000313" key="3">
    <source>
        <dbReference type="Proteomes" id="UP000184188"/>
    </source>
</evidence>
<dbReference type="RefSeq" id="XP_022577599.1">
    <property type="nucleotide sequence ID" value="XM_022727480.1"/>
</dbReference>
<sequence length="64" mass="7018">MPVIAPDASPFKKNDSGSSTQQKSETKKAHAMDHISKGPAIPEEMPPKASKEEIDARMKELNKK</sequence>
<dbReference type="EMBL" id="KV878354">
    <property type="protein sequence ID" value="OJJ43089.1"/>
    <property type="molecule type" value="Genomic_DNA"/>
</dbReference>
<reference evidence="3" key="1">
    <citation type="journal article" date="2017" name="Genome Biol.">
        <title>Comparative genomics reveals high biological diversity and specific adaptations in the industrially and medically important fungal genus Aspergillus.</title>
        <authorList>
            <person name="de Vries R.P."/>
            <person name="Riley R."/>
            <person name="Wiebenga A."/>
            <person name="Aguilar-Osorio G."/>
            <person name="Amillis S."/>
            <person name="Uchima C.A."/>
            <person name="Anderluh G."/>
            <person name="Asadollahi M."/>
            <person name="Askin M."/>
            <person name="Barry K."/>
            <person name="Battaglia E."/>
            <person name="Bayram O."/>
            <person name="Benocci T."/>
            <person name="Braus-Stromeyer S.A."/>
            <person name="Caldana C."/>
            <person name="Canovas D."/>
            <person name="Cerqueira G.C."/>
            <person name="Chen F."/>
            <person name="Chen W."/>
            <person name="Choi C."/>
            <person name="Clum A."/>
            <person name="Dos Santos R.A."/>
            <person name="Damasio A.R."/>
            <person name="Diallinas G."/>
            <person name="Emri T."/>
            <person name="Fekete E."/>
            <person name="Flipphi M."/>
            <person name="Freyberg S."/>
            <person name="Gallo A."/>
            <person name="Gournas C."/>
            <person name="Habgood R."/>
            <person name="Hainaut M."/>
            <person name="Harispe M.L."/>
            <person name="Henrissat B."/>
            <person name="Hilden K.S."/>
            <person name="Hope R."/>
            <person name="Hossain A."/>
            <person name="Karabika E."/>
            <person name="Karaffa L."/>
            <person name="Karanyi Z."/>
            <person name="Krasevec N."/>
            <person name="Kuo A."/>
            <person name="Kusch H."/>
            <person name="LaButti K."/>
            <person name="Lagendijk E.L."/>
            <person name="Lapidus A."/>
            <person name="Levasseur A."/>
            <person name="Lindquist E."/>
            <person name="Lipzen A."/>
            <person name="Logrieco A.F."/>
            <person name="MacCabe A."/>
            <person name="Maekelae M.R."/>
            <person name="Malavazi I."/>
            <person name="Melin P."/>
            <person name="Meyer V."/>
            <person name="Mielnichuk N."/>
            <person name="Miskei M."/>
            <person name="Molnar A.P."/>
            <person name="Mule G."/>
            <person name="Ngan C.Y."/>
            <person name="Orejas M."/>
            <person name="Orosz E."/>
            <person name="Ouedraogo J.P."/>
            <person name="Overkamp K.M."/>
            <person name="Park H.-S."/>
            <person name="Perrone G."/>
            <person name="Piumi F."/>
            <person name="Punt P.J."/>
            <person name="Ram A.F."/>
            <person name="Ramon A."/>
            <person name="Rauscher S."/>
            <person name="Record E."/>
            <person name="Riano-Pachon D.M."/>
            <person name="Robert V."/>
            <person name="Roehrig J."/>
            <person name="Ruller R."/>
            <person name="Salamov A."/>
            <person name="Salih N.S."/>
            <person name="Samson R.A."/>
            <person name="Sandor E."/>
            <person name="Sanguinetti M."/>
            <person name="Schuetze T."/>
            <person name="Sepcic K."/>
            <person name="Shelest E."/>
            <person name="Sherlock G."/>
            <person name="Sophianopoulou V."/>
            <person name="Squina F.M."/>
            <person name="Sun H."/>
            <person name="Susca A."/>
            <person name="Todd R.B."/>
            <person name="Tsang A."/>
            <person name="Unkles S.E."/>
            <person name="van de Wiele N."/>
            <person name="van Rossen-Uffink D."/>
            <person name="Oliveira J.V."/>
            <person name="Vesth T.C."/>
            <person name="Visser J."/>
            <person name="Yu J.-H."/>
            <person name="Zhou M."/>
            <person name="Andersen M.R."/>
            <person name="Archer D.B."/>
            <person name="Baker S.E."/>
            <person name="Benoit I."/>
            <person name="Brakhage A.A."/>
            <person name="Braus G.H."/>
            <person name="Fischer R."/>
            <person name="Frisvad J.C."/>
            <person name="Goldman G.H."/>
            <person name="Houbraken J."/>
            <person name="Oakley B."/>
            <person name="Pocsi I."/>
            <person name="Scazzocchio C."/>
            <person name="Seiboth B."/>
            <person name="vanKuyk P.A."/>
            <person name="Wortman J."/>
            <person name="Dyer P.S."/>
            <person name="Grigoriev I.V."/>
        </authorList>
    </citation>
    <scope>NUCLEOTIDE SEQUENCE [LARGE SCALE GENOMIC DNA]</scope>
    <source>
        <strain evidence="3">CBS 506.65</strain>
    </source>
</reference>
<protein>
    <submittedName>
        <fullName evidence="2">Uncharacterized protein</fullName>
    </submittedName>
</protein>
<organism evidence="2 3">
    <name type="scientific">Penicilliopsis zonata CBS 506.65</name>
    <dbReference type="NCBI Taxonomy" id="1073090"/>
    <lineage>
        <taxon>Eukaryota</taxon>
        <taxon>Fungi</taxon>
        <taxon>Dikarya</taxon>
        <taxon>Ascomycota</taxon>
        <taxon>Pezizomycotina</taxon>
        <taxon>Eurotiomycetes</taxon>
        <taxon>Eurotiomycetidae</taxon>
        <taxon>Eurotiales</taxon>
        <taxon>Aspergillaceae</taxon>
        <taxon>Penicilliopsis</taxon>
    </lineage>
</organism>
<dbReference type="GeneID" id="34613944"/>
<feature type="compositionally biased region" description="Basic and acidic residues" evidence="1">
    <location>
        <begin position="24"/>
        <end position="36"/>
    </location>
</feature>
<keyword evidence="3" id="KW-1185">Reference proteome</keyword>